<dbReference type="KEGG" id="soa:G3M56_010760"/>
<feature type="binding site" evidence="7">
    <location>
        <position position="189"/>
    </location>
    <ligand>
        <name>NADP(+)</name>
        <dbReference type="ChEBI" id="CHEBI:58349"/>
    </ligand>
</feature>
<dbReference type="NCBIfam" id="NF009466">
    <property type="entry name" value="PRK12826.1-2"/>
    <property type="match status" value="1"/>
</dbReference>
<accession>A0A6B3L9P1</accession>
<evidence type="ECO:0000256" key="1">
    <source>
        <dbReference type="ARBA" id="ARBA00002607"/>
    </source>
</evidence>
<evidence type="ECO:0000313" key="11">
    <source>
        <dbReference type="Proteomes" id="UP000475117"/>
    </source>
</evidence>
<evidence type="ECO:0000256" key="4">
    <source>
        <dbReference type="ARBA" id="ARBA00023002"/>
    </source>
</evidence>
<sequence length="248" mass="26016">MQCLKDRIAVVTGAGRGIGETIARTLAAAGAKVAVVSRTEANSAKVADAINAEFPGAAKPYAVDVADFAATQEAGKQILADFGGIDIIVNNAGITRDGLFLRMKEDDWDTVLDVNLKGAFNTVKAFSKQILRSKAGRIINISSVIGLMGNAGQTNYAASKAGLIGMNKSLAREFASRGVTANTICPGFIVTDMTDELTEDMQNQIKSGIPLASFGQTEDIANTVRFLASDEARYITGQTIAVDGGMTM</sequence>
<evidence type="ECO:0000313" key="10">
    <source>
        <dbReference type="EMBL" id="QQL44361.1"/>
    </source>
</evidence>
<evidence type="ECO:0000256" key="8">
    <source>
        <dbReference type="RuleBase" id="RU366074"/>
    </source>
</evidence>
<evidence type="ECO:0000256" key="7">
    <source>
        <dbReference type="PIRSR" id="PIRSR611284-2"/>
    </source>
</evidence>
<dbReference type="PRINTS" id="PR00081">
    <property type="entry name" value="GDHRDH"/>
</dbReference>
<protein>
    <recommendedName>
        <fullName evidence="8">3-oxoacyl-[acyl-carrier-protein] reductase</fullName>
        <ecNumber evidence="8">1.1.1.100</ecNumber>
    </recommendedName>
</protein>
<dbReference type="PANTHER" id="PTHR42879:SF2">
    <property type="entry name" value="3-OXOACYL-[ACYL-CARRIER-PROTEIN] REDUCTASE FABG"/>
    <property type="match status" value="1"/>
</dbReference>
<dbReference type="PROSITE" id="PS00061">
    <property type="entry name" value="ADH_SHORT"/>
    <property type="match status" value="1"/>
</dbReference>
<dbReference type="Gene3D" id="3.40.50.720">
    <property type="entry name" value="NAD(P)-binding Rossmann-like Domain"/>
    <property type="match status" value="1"/>
</dbReference>
<dbReference type="InterPro" id="IPR020904">
    <property type="entry name" value="Sc_DH/Rdtase_CS"/>
</dbReference>
<dbReference type="NCBIfam" id="NF005559">
    <property type="entry name" value="PRK07231.1"/>
    <property type="match status" value="1"/>
</dbReference>
<dbReference type="AlphaFoldDB" id="A0A6B3L9P1"/>
<proteinExistence type="inferred from homology"/>
<dbReference type="CDD" id="cd05333">
    <property type="entry name" value="BKR_SDR_c"/>
    <property type="match status" value="1"/>
</dbReference>
<dbReference type="EMBL" id="CP066776">
    <property type="protein sequence ID" value="QQL44361.1"/>
    <property type="molecule type" value="Genomic_DNA"/>
</dbReference>
<feature type="domain" description="Ketoreductase" evidence="9">
    <location>
        <begin position="7"/>
        <end position="188"/>
    </location>
</feature>
<feature type="active site" description="Proton acceptor" evidence="6">
    <location>
        <position position="156"/>
    </location>
</feature>
<dbReference type="InterPro" id="IPR057326">
    <property type="entry name" value="KR_dom"/>
</dbReference>
<keyword evidence="11" id="KW-1185">Reference proteome</keyword>
<dbReference type="InterPro" id="IPR002347">
    <property type="entry name" value="SDR_fam"/>
</dbReference>
<dbReference type="PANTHER" id="PTHR42879">
    <property type="entry name" value="3-OXOACYL-(ACYL-CARRIER-PROTEIN) REDUCTASE"/>
    <property type="match status" value="1"/>
</dbReference>
<dbReference type="InterPro" id="IPR050259">
    <property type="entry name" value="SDR"/>
</dbReference>
<feature type="binding site" evidence="7">
    <location>
        <position position="91"/>
    </location>
    <ligand>
        <name>NADP(+)</name>
        <dbReference type="ChEBI" id="CHEBI:58349"/>
    </ligand>
</feature>
<evidence type="ECO:0000256" key="2">
    <source>
        <dbReference type="ARBA" id="ARBA00006484"/>
    </source>
</evidence>
<dbReference type="InterPro" id="IPR011284">
    <property type="entry name" value="3oxo_ACP_reduc"/>
</dbReference>
<gene>
    <name evidence="10" type="primary">fabG</name>
    <name evidence="10" type="ORF">G3M56_010760</name>
</gene>
<comment type="catalytic activity">
    <reaction evidence="5 8">
        <text>a (3R)-hydroxyacyl-[ACP] + NADP(+) = a 3-oxoacyl-[ACP] + NADPH + H(+)</text>
        <dbReference type="Rhea" id="RHEA:17397"/>
        <dbReference type="Rhea" id="RHEA-COMP:9916"/>
        <dbReference type="Rhea" id="RHEA-COMP:9945"/>
        <dbReference type="ChEBI" id="CHEBI:15378"/>
        <dbReference type="ChEBI" id="CHEBI:57783"/>
        <dbReference type="ChEBI" id="CHEBI:58349"/>
        <dbReference type="ChEBI" id="CHEBI:78776"/>
        <dbReference type="ChEBI" id="CHEBI:78827"/>
        <dbReference type="EC" id="1.1.1.100"/>
    </reaction>
</comment>
<dbReference type="FunFam" id="3.40.50.720:FF:000115">
    <property type="entry name" value="3-oxoacyl-[acyl-carrier-protein] reductase FabG"/>
    <property type="match status" value="1"/>
</dbReference>
<dbReference type="SUPFAM" id="SSF51735">
    <property type="entry name" value="NAD(P)-binding Rossmann-fold domains"/>
    <property type="match status" value="1"/>
</dbReference>
<dbReference type="GO" id="GO:0004316">
    <property type="term" value="F:3-oxoacyl-[acyl-carrier-protein] reductase (NADPH) activity"/>
    <property type="evidence" value="ECO:0007669"/>
    <property type="project" value="UniProtKB-UniRule"/>
</dbReference>
<comment type="pathway">
    <text evidence="8">Lipid metabolism; fatty acid biosynthesis.</text>
</comment>
<keyword evidence="8" id="KW-0276">Fatty acid metabolism</keyword>
<evidence type="ECO:0000256" key="5">
    <source>
        <dbReference type="ARBA" id="ARBA00048508"/>
    </source>
</evidence>
<comment type="similarity">
    <text evidence="2 8">Belongs to the short-chain dehydrogenases/reductases (SDR) family.</text>
</comment>
<feature type="binding site" evidence="7">
    <location>
        <begin position="156"/>
        <end position="160"/>
    </location>
    <ligand>
        <name>NADP(+)</name>
        <dbReference type="ChEBI" id="CHEBI:58349"/>
    </ligand>
</feature>
<dbReference type="GO" id="GO:0051287">
    <property type="term" value="F:NAD binding"/>
    <property type="evidence" value="ECO:0007669"/>
    <property type="project" value="UniProtKB-UniRule"/>
</dbReference>
<dbReference type="GO" id="GO:0006633">
    <property type="term" value="P:fatty acid biosynthetic process"/>
    <property type="evidence" value="ECO:0007669"/>
    <property type="project" value="UniProtKB-UniPathway"/>
</dbReference>
<evidence type="ECO:0000256" key="6">
    <source>
        <dbReference type="PIRSR" id="PIRSR611284-1"/>
    </source>
</evidence>
<evidence type="ECO:0000259" key="9">
    <source>
        <dbReference type="SMART" id="SM00822"/>
    </source>
</evidence>
<keyword evidence="4 8" id="KW-0560">Oxidoreductase</keyword>
<feature type="binding site" evidence="7">
    <location>
        <begin position="13"/>
        <end position="16"/>
    </location>
    <ligand>
        <name>NADP(+)</name>
        <dbReference type="ChEBI" id="CHEBI:58349"/>
    </ligand>
</feature>
<keyword evidence="8" id="KW-0275">Fatty acid biosynthesis</keyword>
<name>A0A6B3L9P1_9BACT</name>
<keyword evidence="8" id="KW-0444">Lipid biosynthesis</keyword>
<dbReference type="RefSeq" id="WP_164362094.1">
    <property type="nucleotide sequence ID" value="NZ_CP066776.1"/>
</dbReference>
<dbReference type="NCBIfam" id="TIGR01830">
    <property type="entry name" value="3oxo_ACP_reduc"/>
    <property type="match status" value="1"/>
</dbReference>
<dbReference type="InterPro" id="IPR036291">
    <property type="entry name" value="NAD(P)-bd_dom_sf"/>
</dbReference>
<evidence type="ECO:0000256" key="3">
    <source>
        <dbReference type="ARBA" id="ARBA00022857"/>
    </source>
</evidence>
<comment type="subunit">
    <text evidence="8">Homotetramer.</text>
</comment>
<reference evidence="10 11" key="1">
    <citation type="submission" date="2020-12" db="EMBL/GenBank/DDBJ databases">
        <title>Sulforoseuscoccus oceanibium gen. nov., sp. nov., a representative of the phylum Verrucomicrobia with special cytoplasmic membrane, and proposal of Sulforoseuscoccusaceae fam. nov.</title>
        <authorList>
            <person name="Xi F."/>
        </authorList>
    </citation>
    <scope>NUCLEOTIDE SEQUENCE [LARGE SCALE GENOMIC DNA]</scope>
    <source>
        <strain evidence="10 11">T37</strain>
    </source>
</reference>
<dbReference type="EC" id="1.1.1.100" evidence="8"/>
<organism evidence="10 11">
    <name type="scientific">Sulfuriroseicoccus oceanibius</name>
    <dbReference type="NCBI Taxonomy" id="2707525"/>
    <lineage>
        <taxon>Bacteria</taxon>
        <taxon>Pseudomonadati</taxon>
        <taxon>Verrucomicrobiota</taxon>
        <taxon>Verrucomicrobiia</taxon>
        <taxon>Verrucomicrobiales</taxon>
        <taxon>Verrucomicrobiaceae</taxon>
        <taxon>Sulfuriroseicoccus</taxon>
    </lineage>
</organism>
<dbReference type="Proteomes" id="UP000475117">
    <property type="component" value="Chromosome"/>
</dbReference>
<dbReference type="PRINTS" id="PR00080">
    <property type="entry name" value="SDRFAMILY"/>
</dbReference>
<dbReference type="Pfam" id="PF13561">
    <property type="entry name" value="adh_short_C2"/>
    <property type="match status" value="1"/>
</dbReference>
<dbReference type="SMART" id="SM00822">
    <property type="entry name" value="PKS_KR"/>
    <property type="match status" value="1"/>
</dbReference>
<dbReference type="UniPathway" id="UPA00094"/>
<keyword evidence="8" id="KW-0443">Lipid metabolism</keyword>
<comment type="function">
    <text evidence="1 8">Catalyzes the NADPH-dependent reduction of beta-ketoacyl-ACP substrates to beta-hydroxyacyl-ACP products, the first reductive step in the elongation cycle of fatty acid biosynthesis.</text>
</comment>
<keyword evidence="3 7" id="KW-0521">NADP</keyword>